<keyword evidence="2" id="KW-1185">Reference proteome</keyword>
<dbReference type="Proteomes" id="UP000091857">
    <property type="component" value="Chromosome 8"/>
</dbReference>
<accession>A0ACB7HBE7</accession>
<organism evidence="1 2">
    <name type="scientific">Manihot esculenta</name>
    <name type="common">Cassava</name>
    <name type="synonym">Jatropha manihot</name>
    <dbReference type="NCBI Taxonomy" id="3983"/>
    <lineage>
        <taxon>Eukaryota</taxon>
        <taxon>Viridiplantae</taxon>
        <taxon>Streptophyta</taxon>
        <taxon>Embryophyta</taxon>
        <taxon>Tracheophyta</taxon>
        <taxon>Spermatophyta</taxon>
        <taxon>Magnoliopsida</taxon>
        <taxon>eudicotyledons</taxon>
        <taxon>Gunneridae</taxon>
        <taxon>Pentapetalae</taxon>
        <taxon>rosids</taxon>
        <taxon>fabids</taxon>
        <taxon>Malpighiales</taxon>
        <taxon>Euphorbiaceae</taxon>
        <taxon>Crotonoideae</taxon>
        <taxon>Manihoteae</taxon>
        <taxon>Manihot</taxon>
    </lineage>
</organism>
<sequence length="168" mass="18127">MISYKLALKPEVVEMDAISLWFCRFTLIYFQIFSYMIESGDASRKFKLLQEVAVMTPPTVLPPVETEHCGHRICPGSPAAPNIPPPRVCAPAPPPPCSPPPPPPCSLPPPPPRSCSSPVPSLPPLPPSDLFPPPSIIKDPSSPPEINIPRIPSSPFPFPFPFSPPAPS</sequence>
<protein>
    <submittedName>
        <fullName evidence="1">Uncharacterized protein</fullName>
    </submittedName>
</protein>
<proteinExistence type="predicted"/>
<evidence type="ECO:0000313" key="1">
    <source>
        <dbReference type="EMBL" id="KAG8649767.1"/>
    </source>
</evidence>
<name>A0ACB7HBE7_MANES</name>
<gene>
    <name evidence="1" type="ORF">MANES_08G137761v8</name>
</gene>
<evidence type="ECO:0000313" key="2">
    <source>
        <dbReference type="Proteomes" id="UP000091857"/>
    </source>
</evidence>
<comment type="caution">
    <text evidence="1">The sequence shown here is derived from an EMBL/GenBank/DDBJ whole genome shotgun (WGS) entry which is preliminary data.</text>
</comment>
<dbReference type="EMBL" id="CM004394">
    <property type="protein sequence ID" value="KAG8649767.1"/>
    <property type="molecule type" value="Genomic_DNA"/>
</dbReference>
<reference evidence="2" key="1">
    <citation type="journal article" date="2016" name="Nat. Biotechnol.">
        <title>Sequencing wild and cultivated cassava and related species reveals extensive interspecific hybridization and genetic diversity.</title>
        <authorList>
            <person name="Bredeson J.V."/>
            <person name="Lyons J.B."/>
            <person name="Prochnik S.E."/>
            <person name="Wu G.A."/>
            <person name="Ha C.M."/>
            <person name="Edsinger-Gonzales E."/>
            <person name="Grimwood J."/>
            <person name="Schmutz J."/>
            <person name="Rabbi I.Y."/>
            <person name="Egesi C."/>
            <person name="Nauluvula P."/>
            <person name="Lebot V."/>
            <person name="Ndunguru J."/>
            <person name="Mkamilo G."/>
            <person name="Bart R.S."/>
            <person name="Setter T.L."/>
            <person name="Gleadow R.M."/>
            <person name="Kulakow P."/>
            <person name="Ferguson M.E."/>
            <person name="Rounsley S."/>
            <person name="Rokhsar D.S."/>
        </authorList>
    </citation>
    <scope>NUCLEOTIDE SEQUENCE [LARGE SCALE GENOMIC DNA]</scope>
    <source>
        <strain evidence="2">cv. AM560-2</strain>
    </source>
</reference>